<dbReference type="EMBL" id="QFQP01000017">
    <property type="protein sequence ID" value="PZR10437.1"/>
    <property type="molecule type" value="Genomic_DNA"/>
</dbReference>
<dbReference type="Gene3D" id="2.60.120.380">
    <property type="match status" value="2"/>
</dbReference>
<evidence type="ECO:0000256" key="2">
    <source>
        <dbReference type="SAM" id="SignalP"/>
    </source>
</evidence>
<feature type="compositionally biased region" description="Polar residues" evidence="1">
    <location>
        <begin position="454"/>
        <end position="466"/>
    </location>
</feature>
<evidence type="ECO:0000313" key="4">
    <source>
        <dbReference type="EMBL" id="PZR10437.1"/>
    </source>
</evidence>
<dbReference type="Proteomes" id="UP000249061">
    <property type="component" value="Unassembled WGS sequence"/>
</dbReference>
<dbReference type="GO" id="GO:0017154">
    <property type="term" value="F:semaphorin receptor activity"/>
    <property type="evidence" value="ECO:0007669"/>
    <property type="project" value="InterPro"/>
</dbReference>
<feature type="domain" description="IPT/TIG" evidence="3">
    <location>
        <begin position="679"/>
        <end position="766"/>
    </location>
</feature>
<dbReference type="PANTHER" id="PTHR22625:SF70">
    <property type="entry name" value="PLEXIN A, ISOFORM A"/>
    <property type="match status" value="1"/>
</dbReference>
<feature type="domain" description="IPT/TIG" evidence="3">
    <location>
        <begin position="592"/>
        <end position="674"/>
    </location>
</feature>
<dbReference type="Pfam" id="PF01833">
    <property type="entry name" value="TIG"/>
    <property type="match status" value="8"/>
</dbReference>
<protein>
    <recommendedName>
        <fullName evidence="3">IPT/TIG domain-containing protein</fullName>
    </recommendedName>
</protein>
<evidence type="ECO:0000259" key="3">
    <source>
        <dbReference type="SMART" id="SM00429"/>
    </source>
</evidence>
<reference evidence="4 5" key="1">
    <citation type="submission" date="2017-08" db="EMBL/GenBank/DDBJ databases">
        <title>Infants hospitalized years apart are colonized by the same room-sourced microbial strains.</title>
        <authorList>
            <person name="Brooks B."/>
            <person name="Olm M.R."/>
            <person name="Firek B.A."/>
            <person name="Baker R."/>
            <person name="Thomas B.C."/>
            <person name="Morowitz M.J."/>
            <person name="Banfield J.F."/>
        </authorList>
    </citation>
    <scope>NUCLEOTIDE SEQUENCE [LARGE SCALE GENOMIC DNA]</scope>
    <source>
        <strain evidence="4">S2_003_000_R2_14</strain>
    </source>
</reference>
<feature type="domain" description="IPT/TIG" evidence="3">
    <location>
        <begin position="1111"/>
        <end position="1193"/>
    </location>
</feature>
<dbReference type="InterPro" id="IPR031148">
    <property type="entry name" value="Plexin"/>
</dbReference>
<feature type="domain" description="IPT/TIG" evidence="3">
    <location>
        <begin position="1026"/>
        <end position="1109"/>
    </location>
</feature>
<sequence length="1329" mass="134324">MKTLFFSVMVLASVALAQPVNDACADALPIAATRGHVRNRSAAVALFGAALAPEAPLSCAPGAQSSLWYAFTPAEDGRYEFSTCPQSSYLATTPLKDFTMAVYSGPCGALAEVNSGCNDDWCGKQPRVVVELTAHVTYRIQVARFDAAADNVDTVQVAVARTSGADNCASVPDLPLDTTVAVSTIEGEANDSQITAACYAGIGNLTTTPQSEGPRRDRVHRFTAPSTAAYSFRTGASNRAFDTVLYLTDGCVSASSPPHLYSGAQCLAAANRFVGTSSAQEELSCVPLNAGQQVYVWVDEGLEQTVPLAGGTVPLEVTRCQVEAEPNDTPATAAPLTCKLTGSIQSAGDVDFFSLGTPTAGARVFAMAEASTATSATAQLQLRVTTGTDTVEFDTADLDTPFGGTSPGVAGTPLANVPHFLRVSHDNVSNTLQPYHLYAVVQPGAATPEVEPNDTPNTATAGATNYFSGTTTAPSDTDFFAFEARAGDVVYLALDSVPARGPGNTSNHSLALWNAAGQLFFVNDNNVTVNVSASDGTLTSLLPVAPSEHLLYRVPESGTYWARVRREQATNPNADYLLSISINCGVGGGLVAPSLAALTPASGSSLGGELVTLTGAGFGPGSAVAFGSARAEVASVSSTQLVVRTPVGAAGTVDVSVTNFGFAATTLSGAFTYVTSNAAPTVTSVTPAEGPTAGGQTITVRGQRFANTATVRFDVAGDVRAGTNVNVVNLTELTVTTPAHVDGAATVIVSNAANESGSLPDGFRFNAPPLLTSLTPASGLTSGGATVTLHGSNFRSGALVRFGTSAGTGVNVDPSGTFVTVVSPASASPGVVDVVLVNADGQQARRADGFRYLLPLPTLSAVAPARGPSSGGTLITLSGTNFFTSPTVLVNDVAATNVSRVSATQLTAVTPPGTPGIVTVAVANLDGQQAALMAAYAYDAAPSISSVTPARGPVGGGTRVTIHGADFQPGAWVHIGGAPAVATTVVDANTLITTTPSGGAGAVDVEVTNVDAQRGVASAGFTYDAAPKLTELSPTSGSTSGGTVVTLKGTGFSFGAEVRFGSLPSSAVTLLSPWEATAVAPAAAKNVVPVTLRNADGQSATLSNAFAYVDAPVLTSVSPASGPARGGTVVRLIGSGFSASSVVHFGAAPSPQVTFVSATVLDAVTPAGMSNVDVRVTNPDGAVAMLDDAFTYQRVALTITGVTPNSGPESGGNDVTISGTGFSANAEVLVGAVPVVVVDRSGERLRVQMPPYSSSRVVGIEVRNDANEFVEASDSYRYLEAAGGGVAVGGDAPDAGTTPNQPTGCGCAGVEGSALVFAALGVLLGRRRR</sequence>
<feature type="domain" description="IPT/TIG" evidence="3">
    <location>
        <begin position="768"/>
        <end position="853"/>
    </location>
</feature>
<dbReference type="CDD" id="cd00102">
    <property type="entry name" value="IPT"/>
    <property type="match status" value="6"/>
</dbReference>
<feature type="signal peptide" evidence="2">
    <location>
        <begin position="1"/>
        <end position="17"/>
    </location>
</feature>
<accession>A0A2W5T966</accession>
<evidence type="ECO:0000313" key="5">
    <source>
        <dbReference type="Proteomes" id="UP000249061"/>
    </source>
</evidence>
<gene>
    <name evidence="4" type="ORF">DI536_19510</name>
</gene>
<keyword evidence="2" id="KW-0732">Signal</keyword>
<comment type="caution">
    <text evidence="4">The sequence shown here is derived from an EMBL/GenBank/DDBJ whole genome shotgun (WGS) entry which is preliminary data.</text>
</comment>
<feature type="chain" id="PRO_5016136345" description="IPT/TIG domain-containing protein" evidence="2">
    <location>
        <begin position="18"/>
        <end position="1329"/>
    </location>
</feature>
<feature type="domain" description="IPT/TIG" evidence="3">
    <location>
        <begin position="1196"/>
        <end position="1279"/>
    </location>
</feature>
<proteinExistence type="predicted"/>
<dbReference type="SMART" id="SM00429">
    <property type="entry name" value="IPT"/>
    <property type="match status" value="8"/>
</dbReference>
<dbReference type="SUPFAM" id="SSF89260">
    <property type="entry name" value="Collagen-binding domain"/>
    <property type="match status" value="1"/>
</dbReference>
<evidence type="ECO:0000256" key="1">
    <source>
        <dbReference type="SAM" id="MobiDB-lite"/>
    </source>
</evidence>
<dbReference type="SUPFAM" id="SSF81296">
    <property type="entry name" value="E set domains"/>
    <property type="match status" value="8"/>
</dbReference>
<dbReference type="InterPro" id="IPR002909">
    <property type="entry name" value="IPT_dom"/>
</dbReference>
<name>A0A2W5T966_9BACT</name>
<dbReference type="PANTHER" id="PTHR22625">
    <property type="entry name" value="PLEXIN"/>
    <property type="match status" value="1"/>
</dbReference>
<feature type="domain" description="IPT/TIG" evidence="3">
    <location>
        <begin position="856"/>
        <end position="939"/>
    </location>
</feature>
<feature type="domain" description="IPT/TIG" evidence="3">
    <location>
        <begin position="941"/>
        <end position="1024"/>
    </location>
</feature>
<dbReference type="InterPro" id="IPR013783">
    <property type="entry name" value="Ig-like_fold"/>
</dbReference>
<dbReference type="InterPro" id="IPR014756">
    <property type="entry name" value="Ig_E-set"/>
</dbReference>
<feature type="region of interest" description="Disordered" evidence="1">
    <location>
        <begin position="447"/>
        <end position="466"/>
    </location>
</feature>
<dbReference type="Gene3D" id="2.60.40.10">
    <property type="entry name" value="Immunoglobulins"/>
    <property type="match status" value="8"/>
</dbReference>
<organism evidence="4 5">
    <name type="scientific">Archangium gephyra</name>
    <dbReference type="NCBI Taxonomy" id="48"/>
    <lineage>
        <taxon>Bacteria</taxon>
        <taxon>Pseudomonadati</taxon>
        <taxon>Myxococcota</taxon>
        <taxon>Myxococcia</taxon>
        <taxon>Myxococcales</taxon>
        <taxon>Cystobacterineae</taxon>
        <taxon>Archangiaceae</taxon>
        <taxon>Archangium</taxon>
    </lineage>
</organism>